<evidence type="ECO:0000313" key="3">
    <source>
        <dbReference type="Proteomes" id="UP000315540"/>
    </source>
</evidence>
<organism evidence="2 3">
    <name type="scientific">Aquimarina algicola</name>
    <dbReference type="NCBI Taxonomy" id="2589995"/>
    <lineage>
        <taxon>Bacteria</taxon>
        <taxon>Pseudomonadati</taxon>
        <taxon>Bacteroidota</taxon>
        <taxon>Flavobacteriia</taxon>
        <taxon>Flavobacteriales</taxon>
        <taxon>Flavobacteriaceae</taxon>
        <taxon>Aquimarina</taxon>
    </lineage>
</organism>
<dbReference type="InterPro" id="IPR000595">
    <property type="entry name" value="cNMP-bd_dom"/>
</dbReference>
<reference evidence="2 3" key="1">
    <citation type="submission" date="2019-06" db="EMBL/GenBank/DDBJ databases">
        <authorList>
            <person name="Meng X."/>
        </authorList>
    </citation>
    <scope>NUCLEOTIDE SEQUENCE [LARGE SCALE GENOMIC DNA]</scope>
    <source>
        <strain evidence="2 3">M625</strain>
    </source>
</reference>
<protein>
    <submittedName>
        <fullName evidence="2">Crp/Fnr family transcriptional regulator</fullName>
    </submittedName>
</protein>
<name>A0A504JF25_9FLAO</name>
<keyword evidence="3" id="KW-1185">Reference proteome</keyword>
<dbReference type="Gene3D" id="2.60.120.10">
    <property type="entry name" value="Jelly Rolls"/>
    <property type="match status" value="1"/>
</dbReference>
<dbReference type="PROSITE" id="PS50042">
    <property type="entry name" value="CNMP_BINDING_3"/>
    <property type="match status" value="1"/>
</dbReference>
<accession>A0A504JF25</accession>
<proteinExistence type="predicted"/>
<dbReference type="CDD" id="cd00038">
    <property type="entry name" value="CAP_ED"/>
    <property type="match status" value="1"/>
</dbReference>
<dbReference type="EMBL" id="VFWZ01000002">
    <property type="protein sequence ID" value="TPN87065.1"/>
    <property type="molecule type" value="Genomic_DNA"/>
</dbReference>
<dbReference type="AlphaFoldDB" id="A0A504JF25"/>
<dbReference type="InterPro" id="IPR014710">
    <property type="entry name" value="RmlC-like_jellyroll"/>
</dbReference>
<dbReference type="RefSeq" id="WP_140591158.1">
    <property type="nucleotide sequence ID" value="NZ_VFWZ01000002.1"/>
</dbReference>
<dbReference type="InterPro" id="IPR018490">
    <property type="entry name" value="cNMP-bd_dom_sf"/>
</dbReference>
<dbReference type="Proteomes" id="UP000315540">
    <property type="component" value="Unassembled WGS sequence"/>
</dbReference>
<gene>
    <name evidence="2" type="ORF">FHK87_05590</name>
</gene>
<dbReference type="OrthoDB" id="792939at2"/>
<evidence type="ECO:0000313" key="2">
    <source>
        <dbReference type="EMBL" id="TPN87065.1"/>
    </source>
</evidence>
<sequence length="188" mass="21678">MCNIKKLGGINQLQETSKVNLIKYWNEEKVFRKNEFILKSGQVEHYLYFVCSGSLFLGLENNVKEHVLGFGYETSVICSFSSFITQSPSKFHIKAITDCTLLRISKTQLMKLVDEYSDIKAWYYSLIEQTLAGHLERQAELLSLSPKARYTSFLERSGHLINSLPLKYISSYLNMEPETLSRIRSKIS</sequence>
<dbReference type="SUPFAM" id="SSF51206">
    <property type="entry name" value="cAMP-binding domain-like"/>
    <property type="match status" value="1"/>
</dbReference>
<evidence type="ECO:0000259" key="1">
    <source>
        <dbReference type="PROSITE" id="PS50042"/>
    </source>
</evidence>
<dbReference type="Pfam" id="PF00027">
    <property type="entry name" value="cNMP_binding"/>
    <property type="match status" value="1"/>
</dbReference>
<comment type="caution">
    <text evidence="2">The sequence shown here is derived from an EMBL/GenBank/DDBJ whole genome shotgun (WGS) entry which is preliminary data.</text>
</comment>
<feature type="domain" description="Cyclic nucleotide-binding" evidence="1">
    <location>
        <begin position="9"/>
        <end position="130"/>
    </location>
</feature>